<dbReference type="EMBL" id="JACJQT010000025">
    <property type="protein sequence ID" value="MBD2278816.1"/>
    <property type="molecule type" value="Genomic_DNA"/>
</dbReference>
<keyword evidence="2" id="KW-1185">Reference proteome</keyword>
<organism evidence="1 2">
    <name type="scientific">Aphanizomenon flos-aquae FACHB-1040</name>
    <dbReference type="NCBI Taxonomy" id="2692887"/>
    <lineage>
        <taxon>Bacteria</taxon>
        <taxon>Bacillati</taxon>
        <taxon>Cyanobacteriota</taxon>
        <taxon>Cyanophyceae</taxon>
        <taxon>Nostocales</taxon>
        <taxon>Aphanizomenonaceae</taxon>
        <taxon>Aphanizomenon</taxon>
    </lineage>
</organism>
<sequence>MTKFTKSERQVRYEGLRSALIQSGLGKSLFPLNLEGKDIKSVDVKIREIKNSNPDLKIMLGDINFYAEKILLCTTKKSLAETHRIFATNTRRYWCQYLGIEPRVESNQGQNAGKEKGDDNKSYGINCLLNVEQSIQMFCYLLRFRISVGNEERIPLEEFTDLATLIFLDFLEKGKKECVWALDDTGLGKVDITSSPQGDGN</sequence>
<reference evidence="1 2" key="1">
    <citation type="journal article" date="2020" name="ISME J.">
        <title>Comparative genomics reveals insights into cyanobacterial evolution and habitat adaptation.</title>
        <authorList>
            <person name="Chen M.Y."/>
            <person name="Teng W.K."/>
            <person name="Zhao L."/>
            <person name="Hu C.X."/>
            <person name="Zhou Y.K."/>
            <person name="Han B.P."/>
            <person name="Song L.R."/>
            <person name="Shu W.S."/>
        </authorList>
    </citation>
    <scope>NUCLEOTIDE SEQUENCE [LARGE SCALE GENOMIC DNA]</scope>
    <source>
        <strain evidence="1 2">FACHB-1040</strain>
    </source>
</reference>
<evidence type="ECO:0000313" key="1">
    <source>
        <dbReference type="EMBL" id="MBD2278816.1"/>
    </source>
</evidence>
<evidence type="ECO:0000313" key="2">
    <source>
        <dbReference type="Proteomes" id="UP000606721"/>
    </source>
</evidence>
<gene>
    <name evidence="1" type="ORF">H6F99_11075</name>
</gene>
<protein>
    <submittedName>
        <fullName evidence="1">Uncharacterized protein</fullName>
    </submittedName>
</protein>
<dbReference type="Proteomes" id="UP000606721">
    <property type="component" value="Unassembled WGS sequence"/>
</dbReference>
<accession>A0ABR8BWQ9</accession>
<proteinExistence type="predicted"/>
<dbReference type="RefSeq" id="WP_190383057.1">
    <property type="nucleotide sequence ID" value="NZ_JACJQT010000025.1"/>
</dbReference>
<name>A0ABR8BWQ9_APHFL</name>
<comment type="caution">
    <text evidence="1">The sequence shown here is derived from an EMBL/GenBank/DDBJ whole genome shotgun (WGS) entry which is preliminary data.</text>
</comment>